<evidence type="ECO:0000313" key="2">
    <source>
        <dbReference type="EMBL" id="SSW73461.1"/>
    </source>
</evidence>
<evidence type="ECO:0000256" key="1">
    <source>
        <dbReference type="SAM" id="Phobius"/>
    </source>
</evidence>
<proteinExistence type="predicted"/>
<evidence type="ECO:0008006" key="4">
    <source>
        <dbReference type="Google" id="ProtNLM"/>
    </source>
</evidence>
<dbReference type="EMBL" id="UFQC01000052">
    <property type="protein sequence ID" value="SSW73461.1"/>
    <property type="molecule type" value="Genomic_DNA"/>
</dbReference>
<feature type="transmembrane region" description="Helical" evidence="1">
    <location>
        <begin position="53"/>
        <end position="73"/>
    </location>
</feature>
<keyword evidence="1" id="KW-0472">Membrane</keyword>
<keyword evidence="1" id="KW-1133">Transmembrane helix</keyword>
<evidence type="ECO:0000313" key="3">
    <source>
        <dbReference type="Proteomes" id="UP000289465"/>
    </source>
</evidence>
<organism evidence="2 3">
    <name type="scientific">Achromobacter veterisilvae</name>
    <dbReference type="NCBI Taxonomy" id="2069367"/>
    <lineage>
        <taxon>Bacteria</taxon>
        <taxon>Pseudomonadati</taxon>
        <taxon>Pseudomonadota</taxon>
        <taxon>Betaproteobacteria</taxon>
        <taxon>Burkholderiales</taxon>
        <taxon>Alcaligenaceae</taxon>
        <taxon>Achromobacter</taxon>
    </lineage>
</organism>
<accession>A0A446D017</accession>
<dbReference type="Proteomes" id="UP000289465">
    <property type="component" value="Unassembled WGS sequence"/>
</dbReference>
<dbReference type="AlphaFoldDB" id="A0A446D017"/>
<keyword evidence="1" id="KW-0812">Transmembrane</keyword>
<gene>
    <name evidence="2" type="ORF">AVE30378_05811</name>
</gene>
<protein>
    <recommendedName>
        <fullName evidence="4">Amino acid transporter</fullName>
    </recommendedName>
</protein>
<name>A0A446D017_9BURK</name>
<sequence length="89" mass="9684">MDALWEFLQWPAMAASLAAAWLVASRGMGKRHADFWVFLSSNALWIAWGWHDGAYALIALQLGLAALNVRGVMKNDASHAASSSEPGRD</sequence>
<reference evidence="2 3" key="1">
    <citation type="submission" date="2018-07" db="EMBL/GenBank/DDBJ databases">
        <authorList>
            <person name="Peeters C."/>
        </authorList>
    </citation>
    <scope>NUCLEOTIDE SEQUENCE [LARGE SCALE GENOMIC DNA]</scope>
    <source>
        <strain evidence="2 3">LMG 30378</strain>
    </source>
</reference>
<dbReference type="RefSeq" id="WP_129246297.1">
    <property type="nucleotide sequence ID" value="NZ_UFQC01000052.1"/>
</dbReference>